<dbReference type="Proteomes" id="UP000314294">
    <property type="component" value="Unassembled WGS sequence"/>
</dbReference>
<evidence type="ECO:0000313" key="2">
    <source>
        <dbReference type="Proteomes" id="UP000314294"/>
    </source>
</evidence>
<organism evidence="1 2">
    <name type="scientific">Liparis tanakae</name>
    <name type="common">Tanaka's snailfish</name>
    <dbReference type="NCBI Taxonomy" id="230148"/>
    <lineage>
        <taxon>Eukaryota</taxon>
        <taxon>Metazoa</taxon>
        <taxon>Chordata</taxon>
        <taxon>Craniata</taxon>
        <taxon>Vertebrata</taxon>
        <taxon>Euteleostomi</taxon>
        <taxon>Actinopterygii</taxon>
        <taxon>Neopterygii</taxon>
        <taxon>Teleostei</taxon>
        <taxon>Neoteleostei</taxon>
        <taxon>Acanthomorphata</taxon>
        <taxon>Eupercaria</taxon>
        <taxon>Perciformes</taxon>
        <taxon>Cottioidei</taxon>
        <taxon>Cottales</taxon>
        <taxon>Liparidae</taxon>
        <taxon>Liparis</taxon>
    </lineage>
</organism>
<comment type="caution">
    <text evidence="1">The sequence shown here is derived from an EMBL/GenBank/DDBJ whole genome shotgun (WGS) entry which is preliminary data.</text>
</comment>
<protein>
    <submittedName>
        <fullName evidence="1">Uncharacterized protein</fullName>
    </submittedName>
</protein>
<name>A0A4Z2FHW4_9TELE</name>
<keyword evidence="2" id="KW-1185">Reference proteome</keyword>
<dbReference type="EMBL" id="SRLO01001182">
    <property type="protein sequence ID" value="TNN40515.1"/>
    <property type="molecule type" value="Genomic_DNA"/>
</dbReference>
<reference evidence="1 2" key="1">
    <citation type="submission" date="2019-03" db="EMBL/GenBank/DDBJ databases">
        <title>First draft genome of Liparis tanakae, snailfish: a comprehensive survey of snailfish specific genes.</title>
        <authorList>
            <person name="Kim W."/>
            <person name="Song I."/>
            <person name="Jeong J.-H."/>
            <person name="Kim D."/>
            <person name="Kim S."/>
            <person name="Ryu S."/>
            <person name="Song J.Y."/>
            <person name="Lee S.K."/>
        </authorList>
    </citation>
    <scope>NUCLEOTIDE SEQUENCE [LARGE SCALE GENOMIC DNA]</scope>
    <source>
        <tissue evidence="1">Muscle</tissue>
    </source>
</reference>
<dbReference type="AlphaFoldDB" id="A0A4Z2FHW4"/>
<proteinExistence type="predicted"/>
<gene>
    <name evidence="1" type="ORF">EYF80_049314</name>
</gene>
<sequence>MQCASLGSPVSPALTRSARRSMSLTRTTLMSLSKQNAWMRVKWIWSAMSHSYSSSVARTQKATLSGSLCVGEGRDANRPPAAPPGLRLHFAPLTKKETHASFRYLGHWDSGALCWAHRSAPPRYISSERCCWSMTDGGFRSIQLSLDPVTSNATAASTDPSCEGGAGGVISPGCAGPGKSAEELLLTALSESGGCSILW</sequence>
<evidence type="ECO:0000313" key="1">
    <source>
        <dbReference type="EMBL" id="TNN40515.1"/>
    </source>
</evidence>
<accession>A0A4Z2FHW4</accession>